<reference evidence="1 2" key="1">
    <citation type="submission" date="2024-06" db="EMBL/GenBank/DDBJ databases">
        <authorList>
            <person name="Kaempfer P."/>
            <person name="Viver T."/>
        </authorList>
    </citation>
    <scope>NUCLEOTIDE SEQUENCE [LARGE SCALE GENOMIC DNA]</scope>
    <source>
        <strain evidence="1 2">ST-119</strain>
    </source>
</reference>
<sequence>MDTNSTENPTFSYLLQDFENCKSKFTGLTNNVKSQEELNPFIAHINGFIALKILNLTNIYKNQHTITLEDISEKSFLFGKKILTTKKQLPKSKNLEVLDNLFKNELKTYDYNKIGYTKAYLIEVFESIASPISTLKFNHANLFINNSKKIKFSLYFENNISLMINKSLELKNELNNDNLVIYSFFSNKELILSDIIEIGTLVDGFEKYLEAQI</sequence>
<proteinExistence type="predicted"/>
<accession>A0ABW8Z0W8</accession>
<dbReference type="EMBL" id="JBELPZ010000011">
    <property type="protein sequence ID" value="MFL9845070.1"/>
    <property type="molecule type" value="Genomic_DNA"/>
</dbReference>
<dbReference type="RefSeq" id="WP_408085338.1">
    <property type="nucleotide sequence ID" value="NZ_JBELPZ010000011.1"/>
</dbReference>
<evidence type="ECO:0000313" key="1">
    <source>
        <dbReference type="EMBL" id="MFL9845070.1"/>
    </source>
</evidence>
<evidence type="ECO:0000313" key="2">
    <source>
        <dbReference type="Proteomes" id="UP001629156"/>
    </source>
</evidence>
<comment type="caution">
    <text evidence="1">The sequence shown here is derived from an EMBL/GenBank/DDBJ whole genome shotgun (WGS) entry which is preliminary data.</text>
</comment>
<organism evidence="1 2">
    <name type="scientific">Flavobacterium rhizosphaerae</name>
    <dbReference type="NCBI Taxonomy" id="3163298"/>
    <lineage>
        <taxon>Bacteria</taxon>
        <taxon>Pseudomonadati</taxon>
        <taxon>Bacteroidota</taxon>
        <taxon>Flavobacteriia</taxon>
        <taxon>Flavobacteriales</taxon>
        <taxon>Flavobacteriaceae</taxon>
        <taxon>Flavobacterium</taxon>
    </lineage>
</organism>
<evidence type="ECO:0008006" key="3">
    <source>
        <dbReference type="Google" id="ProtNLM"/>
    </source>
</evidence>
<name>A0ABW8Z0W8_9FLAO</name>
<keyword evidence="2" id="KW-1185">Reference proteome</keyword>
<protein>
    <recommendedName>
        <fullName evidence="3">RiboL-PSP-HEPN domain-containing protein</fullName>
    </recommendedName>
</protein>
<dbReference type="Proteomes" id="UP001629156">
    <property type="component" value="Unassembled WGS sequence"/>
</dbReference>
<gene>
    <name evidence="1" type="ORF">ABS766_11625</name>
</gene>